<accession>A0AA35Y686</accession>
<feature type="compositionally biased region" description="Low complexity" evidence="1">
    <location>
        <begin position="313"/>
        <end position="322"/>
    </location>
</feature>
<proteinExistence type="predicted"/>
<evidence type="ECO:0000313" key="3">
    <source>
        <dbReference type="Proteomes" id="UP001177003"/>
    </source>
</evidence>
<feature type="compositionally biased region" description="Polar residues" evidence="1">
    <location>
        <begin position="371"/>
        <end position="388"/>
    </location>
</feature>
<feature type="region of interest" description="Disordered" evidence="1">
    <location>
        <begin position="313"/>
        <end position="334"/>
    </location>
</feature>
<dbReference type="Proteomes" id="UP001177003">
    <property type="component" value="Chromosome 0"/>
</dbReference>
<name>A0AA35Y686_LACSI</name>
<feature type="compositionally biased region" description="Polar residues" evidence="1">
    <location>
        <begin position="621"/>
        <end position="651"/>
    </location>
</feature>
<dbReference type="EMBL" id="OX465086">
    <property type="protein sequence ID" value="CAI9260326.1"/>
    <property type="molecule type" value="Genomic_DNA"/>
</dbReference>
<dbReference type="GO" id="GO:0008017">
    <property type="term" value="F:microtubule binding"/>
    <property type="evidence" value="ECO:0007669"/>
    <property type="project" value="InterPro"/>
</dbReference>
<evidence type="ECO:0000313" key="2">
    <source>
        <dbReference type="EMBL" id="CAI9260326.1"/>
    </source>
</evidence>
<reference evidence="2" key="1">
    <citation type="submission" date="2023-04" db="EMBL/GenBank/DDBJ databases">
        <authorList>
            <person name="Vijverberg K."/>
            <person name="Xiong W."/>
            <person name="Schranz E."/>
        </authorList>
    </citation>
    <scope>NUCLEOTIDE SEQUENCE</scope>
</reference>
<feature type="compositionally biased region" description="Basic and acidic residues" evidence="1">
    <location>
        <begin position="347"/>
        <end position="357"/>
    </location>
</feature>
<feature type="region of interest" description="Disordered" evidence="1">
    <location>
        <begin position="541"/>
        <end position="566"/>
    </location>
</feature>
<feature type="compositionally biased region" description="Polar residues" evidence="1">
    <location>
        <begin position="593"/>
        <end position="606"/>
    </location>
</feature>
<gene>
    <name evidence="2" type="ORF">LSALG_LOCUS1163</name>
</gene>
<sequence length="693" mass="75169">MDIIKLVFWTISVQLFSRPPSLIQIKIRVFDFAIREMGENAEKDLDVKASGAVNDDCLSLGDELVIDFTSSSTLTEDRSSGSVNETSLEQLRTTEIDADKTIEIAQPSEQIEEMANLKSGTTEQIEEMANLKSGTTELDADKTIEIAQPSEQIEEMANLKSGTTELDADKTIEIAQPSEQIEEMANLKLGTTELVADKTTDMAHTNGQIEEIPKLIETQEPERIVKNTKFNLRKSLAWDSAFFTSDGVLDADELSTMIERGEKGMKNQLPGIEEEVYRSMESISTLESDSLTLECLEADLFEDIRASIQKSNTKSNLNNNSTIKVQSGKKDSQAKISISKRVLDLDSGKRPAARIKDNNTSSIPKPKIISKVSSTSALTKRASLSTNQAKKDQDLVKQANATHKGIQSAKTTTNGVINPRRGVPKPSITSKSSSSSSSTCSNSSSFSGNDSTFLRKKVDSKNGNKLTAGPIPKTPSRINTKNKVPPVNSRLSFHTTLPNLSSSVSPASSIDLSSESSSSTSITRRSIESIDSALSVHNHATGWNKNENGNQISSLSRPPSVQPTGLRMPSPKIGFFDGGKSGVRTPNGGGNAIRSQTRVPTSSNGVNKIPPPKTGFMKPNPQKTGSKQPSQEQPKTSLNICLNPTDNDSSRTPFAVKNSVCEVSESGLTMEVLEKGVDFSFVESQHKENSEFI</sequence>
<organism evidence="2 3">
    <name type="scientific">Lactuca saligna</name>
    <name type="common">Willowleaf lettuce</name>
    <dbReference type="NCBI Taxonomy" id="75948"/>
    <lineage>
        <taxon>Eukaryota</taxon>
        <taxon>Viridiplantae</taxon>
        <taxon>Streptophyta</taxon>
        <taxon>Embryophyta</taxon>
        <taxon>Tracheophyta</taxon>
        <taxon>Spermatophyta</taxon>
        <taxon>Magnoliopsida</taxon>
        <taxon>eudicotyledons</taxon>
        <taxon>Gunneridae</taxon>
        <taxon>Pentapetalae</taxon>
        <taxon>asterids</taxon>
        <taxon>campanulids</taxon>
        <taxon>Asterales</taxon>
        <taxon>Asteraceae</taxon>
        <taxon>Cichorioideae</taxon>
        <taxon>Cichorieae</taxon>
        <taxon>Lactucinae</taxon>
        <taxon>Lactuca</taxon>
    </lineage>
</organism>
<dbReference type="InterPro" id="IPR045882">
    <property type="entry name" value="GPT1/2"/>
</dbReference>
<protein>
    <submittedName>
        <fullName evidence="2">Uncharacterized protein</fullName>
    </submittedName>
</protein>
<feature type="compositionally biased region" description="Gly residues" evidence="1">
    <location>
        <begin position="579"/>
        <end position="591"/>
    </location>
</feature>
<dbReference type="PANTHER" id="PTHR33737">
    <property type="entry name" value="OS05G0121800 PROTEIN"/>
    <property type="match status" value="1"/>
</dbReference>
<feature type="compositionally biased region" description="Polar residues" evidence="1">
    <location>
        <begin position="541"/>
        <end position="563"/>
    </location>
</feature>
<evidence type="ECO:0000256" key="1">
    <source>
        <dbReference type="SAM" id="MobiDB-lite"/>
    </source>
</evidence>
<dbReference type="AlphaFoldDB" id="A0AA35Y686"/>
<feature type="region of interest" description="Disordered" evidence="1">
    <location>
        <begin position="347"/>
        <end position="523"/>
    </location>
</feature>
<feature type="compositionally biased region" description="Low complexity" evidence="1">
    <location>
        <begin position="427"/>
        <end position="452"/>
    </location>
</feature>
<feature type="compositionally biased region" description="Polar residues" evidence="1">
    <location>
        <begin position="489"/>
        <end position="500"/>
    </location>
</feature>
<keyword evidence="3" id="KW-1185">Reference proteome</keyword>
<dbReference type="PANTHER" id="PTHR33737:SF2">
    <property type="entry name" value="OS12G0102700 PROTEIN"/>
    <property type="match status" value="1"/>
</dbReference>
<feature type="region of interest" description="Disordered" evidence="1">
    <location>
        <begin position="579"/>
        <end position="651"/>
    </location>
</feature>
<feature type="compositionally biased region" description="Low complexity" evidence="1">
    <location>
        <begin position="501"/>
        <end position="523"/>
    </location>
</feature>